<feature type="region of interest" description="Disordered" evidence="1">
    <location>
        <begin position="337"/>
        <end position="367"/>
    </location>
</feature>
<accession>A0A7S0YC14</accession>
<dbReference type="Pfam" id="PF05996">
    <property type="entry name" value="Fe_bilin_red"/>
    <property type="match status" value="1"/>
</dbReference>
<name>A0A7S0YC14_9CHLO</name>
<protein>
    <submittedName>
        <fullName evidence="2">Uncharacterized protein</fullName>
    </submittedName>
</protein>
<organism evidence="2">
    <name type="scientific">Polytomella parva</name>
    <dbReference type="NCBI Taxonomy" id="51329"/>
    <lineage>
        <taxon>Eukaryota</taxon>
        <taxon>Viridiplantae</taxon>
        <taxon>Chlorophyta</taxon>
        <taxon>core chlorophytes</taxon>
        <taxon>Chlorophyceae</taxon>
        <taxon>CS clade</taxon>
        <taxon>Chlamydomonadales</taxon>
        <taxon>Chlamydomonadaceae</taxon>
        <taxon>Polytomella</taxon>
    </lineage>
</organism>
<dbReference type="GO" id="GO:0016636">
    <property type="term" value="F:oxidoreductase activity, acting on the CH-CH group of donors, iron-sulfur protein as acceptor"/>
    <property type="evidence" value="ECO:0007669"/>
    <property type="project" value="InterPro"/>
</dbReference>
<reference evidence="2" key="1">
    <citation type="submission" date="2021-01" db="EMBL/GenBank/DDBJ databases">
        <authorList>
            <person name="Corre E."/>
            <person name="Pelletier E."/>
            <person name="Niang G."/>
            <person name="Scheremetjew M."/>
            <person name="Finn R."/>
            <person name="Kale V."/>
            <person name="Holt S."/>
            <person name="Cochrane G."/>
            <person name="Meng A."/>
            <person name="Brown T."/>
            <person name="Cohen L."/>
        </authorList>
    </citation>
    <scope>NUCLEOTIDE SEQUENCE</scope>
    <source>
        <strain evidence="2">SAG 63-3</strain>
    </source>
</reference>
<dbReference type="InterPro" id="IPR009249">
    <property type="entry name" value="Ferredoxin-dep_bilin_Rdtase"/>
</dbReference>
<proteinExistence type="predicted"/>
<feature type="compositionally biased region" description="Polar residues" evidence="1">
    <location>
        <begin position="356"/>
        <end position="367"/>
    </location>
</feature>
<evidence type="ECO:0000256" key="1">
    <source>
        <dbReference type="SAM" id="MobiDB-lite"/>
    </source>
</evidence>
<evidence type="ECO:0000313" key="2">
    <source>
        <dbReference type="EMBL" id="CAD8768248.1"/>
    </source>
</evidence>
<gene>
    <name evidence="2" type="ORF">PPAR00522_LOCUS4645</name>
</gene>
<sequence>MLINSRNFIVSPNNSSKITIAHLNKSCKTKRRLSIIATKSIQAKVGFAHVTRPNSPLNYAVQKKSEFQKSVVNILALDILAQYSKLKDFLQNTDAWTANSGLRKIGNTVYSIKPEPLSHGFPSLSLDLLSGSSSSTFRLLRLIWGRRQDGQEVLHVLACPNASLDLPIFALDLLVANGVFQGIVVDTPTLSGQPWAAFDKICKQLEQQYLSSFLSSSASFNASSHCYPSSNAVQVKAGALLSGQEVAASIKFVSALLTAYLSACQEAATVAASAAAAQSQPMPGGATASAAAISRQEKLQERYVDSWIQNSYVSHVIQGAFGKHWIRDTLSFSSVQNGSLCSSRKPNIPSKENDGNEGTSSPTSASTSNILTNLNALISSQGLWNLGERIKVKPTKRDEDLNVTKNKNNHLHETIDSKRIQEMLMKMISDTTGFVRQSVVSLDGRESRKGDLEDSHAYRERIERNVHLKRIEAYLGLAKQTAEVDTLKAESALSYLYEHDTSFRTNVDAVLPEAAAMFNDGSLGRVLYIIAFDLDK</sequence>
<dbReference type="AlphaFoldDB" id="A0A7S0YC14"/>
<dbReference type="Gene3D" id="3.40.1500.20">
    <property type="match status" value="1"/>
</dbReference>
<dbReference type="EMBL" id="HBFM01007422">
    <property type="protein sequence ID" value="CAD8768248.1"/>
    <property type="molecule type" value="Transcribed_RNA"/>
</dbReference>
<dbReference type="GO" id="GO:0010024">
    <property type="term" value="P:phytochromobilin biosynthetic process"/>
    <property type="evidence" value="ECO:0007669"/>
    <property type="project" value="InterPro"/>
</dbReference>
<dbReference type="GO" id="GO:0050897">
    <property type="term" value="F:cobalt ion binding"/>
    <property type="evidence" value="ECO:0007669"/>
    <property type="project" value="InterPro"/>
</dbReference>